<sequence length="1162" mass="131425">MGSRWLSQNEVIDLTSDDDVIEIGSNKLQHLKPQTTHPTPSSHLSINQPIPVPSPSSKQRHVTNEKEVIRTDKPPSQRGTFLWQLSPRKRKATLVADPALFLQDTRDKADSPDRPLKQQREEAEHARRLEIRNKRRCTECIATGLECDGEKPCSRCCEPGFDCRYPGENGNGFTSSLILSGIQKRAVADFAKPFKPQTSAIEDYTSEESQISVQDLGSESSGKDVLMLSPLTPSFPSTKEANNDPASNLIYQNSWIPQTLNEVKELIKEHEHNLNIHREYLVQAEAFRSKISGQQSMRMSHPLWKENPWKKLVASKGSSDLTKQLKPHIIMFQIKTLRGSGPKRYNQIVVKADTLAIDSEVPILPKYRSIGRLGPSFLSKNVHTLKFMPYYADDEGPDPTESVNKEAELKDAYRTLDVEFFKQRRCLDVVFQWSDHFHDLLKELCLGVNELAKWLHQSSVSKCGACEMTFKESKAAHNIDHSIGLPQASALRCLWLYQAFRDIVNIGIWHFLEPKPGTIQPGSRAQHVNAPSEGICSICSVYNCLSHGAFEEGDENDESNALINDAEDENNKRQMLVTRARLENDHHICGLYCIPELFSGRVGPDQIYGVDDTGIFKGIKNDRVAMIHEARPFPGTASCSPQCFLHLQTRGKYMGSLTKLDLVQPTMVEQRICKLAKVYDKHVRLPCILARILGNGTSCMKAFEVLLSVHHMVPHVEPSMEAGDTQELQQGRKLSRLVAGYDTSRSAIIDKRRPFVPCSHTGPCIGNGECPCAHEKVHCEWSCACAGDCKRRFKGCRCKGPCFNDDRCECWRNSRECDPWLCGNCGVVDVLDPSNKYREEIREGRCRNNRIQLGLPARTIKARSEVQGWGLFAGEDLDAFTFIGEYKGEIVQNKEASRRGVVYHYNAQEYLFMINTSQEIDGSNFGNKTRFMNNSQRDENINVLAKTLLCNGIQRVMFYTKRSVKAGEELLYNYNYPEWVHKAFWEKGEKHVGKNGVVTPLAKPRISGRFARTAIGKHDGEETPARKHDQDVLRKKRKRIVDDEDDEDEQEDENRDVAMEKVLGKLRVGNPVRSGEQDGSDSEYEIEGEDDDEEEEHVSSLSDEMVSEESGSEEVFKDNPEKVTKNRRRRVLPGDGRRGGDAQRKAWVTRKAGGTTGKFTRR</sequence>
<protein>
    <submittedName>
        <fullName evidence="1">Uncharacterized protein</fullName>
    </submittedName>
</protein>
<keyword evidence="2" id="KW-1185">Reference proteome</keyword>
<gene>
    <name evidence="1" type="ORF">H2198_005609</name>
</gene>
<dbReference type="EMBL" id="JAPDRQ010000094">
    <property type="protein sequence ID" value="KAJ9655519.1"/>
    <property type="molecule type" value="Genomic_DNA"/>
</dbReference>
<organism evidence="1 2">
    <name type="scientific">Neophaeococcomyces mojaviensis</name>
    <dbReference type="NCBI Taxonomy" id="3383035"/>
    <lineage>
        <taxon>Eukaryota</taxon>
        <taxon>Fungi</taxon>
        <taxon>Dikarya</taxon>
        <taxon>Ascomycota</taxon>
        <taxon>Pezizomycotina</taxon>
        <taxon>Eurotiomycetes</taxon>
        <taxon>Chaetothyriomycetidae</taxon>
        <taxon>Chaetothyriales</taxon>
        <taxon>Chaetothyriales incertae sedis</taxon>
        <taxon>Neophaeococcomyces</taxon>
    </lineage>
</organism>
<comment type="caution">
    <text evidence="1">The sequence shown here is derived from an EMBL/GenBank/DDBJ whole genome shotgun (WGS) entry which is preliminary data.</text>
</comment>
<reference evidence="1" key="1">
    <citation type="submission" date="2022-10" db="EMBL/GenBank/DDBJ databases">
        <title>Culturing micro-colonial fungi from biological soil crusts in the Mojave desert and describing Neophaeococcomyces mojavensis, and introducing the new genera and species Taxawa tesnikishii.</title>
        <authorList>
            <person name="Kurbessoian T."/>
            <person name="Stajich J.E."/>
        </authorList>
    </citation>
    <scope>NUCLEOTIDE SEQUENCE</scope>
    <source>
        <strain evidence="1">JES_112</strain>
    </source>
</reference>
<name>A0ACC3A5M1_9EURO</name>
<proteinExistence type="predicted"/>
<evidence type="ECO:0000313" key="1">
    <source>
        <dbReference type="EMBL" id="KAJ9655519.1"/>
    </source>
</evidence>
<evidence type="ECO:0000313" key="2">
    <source>
        <dbReference type="Proteomes" id="UP001172386"/>
    </source>
</evidence>
<dbReference type="Proteomes" id="UP001172386">
    <property type="component" value="Unassembled WGS sequence"/>
</dbReference>
<accession>A0ACC3A5M1</accession>